<organism evidence="1 2">
    <name type="scientific">Trifolium medium</name>
    <dbReference type="NCBI Taxonomy" id="97028"/>
    <lineage>
        <taxon>Eukaryota</taxon>
        <taxon>Viridiplantae</taxon>
        <taxon>Streptophyta</taxon>
        <taxon>Embryophyta</taxon>
        <taxon>Tracheophyta</taxon>
        <taxon>Spermatophyta</taxon>
        <taxon>Magnoliopsida</taxon>
        <taxon>eudicotyledons</taxon>
        <taxon>Gunneridae</taxon>
        <taxon>Pentapetalae</taxon>
        <taxon>rosids</taxon>
        <taxon>fabids</taxon>
        <taxon>Fabales</taxon>
        <taxon>Fabaceae</taxon>
        <taxon>Papilionoideae</taxon>
        <taxon>50 kb inversion clade</taxon>
        <taxon>NPAAA clade</taxon>
        <taxon>Hologalegina</taxon>
        <taxon>IRL clade</taxon>
        <taxon>Trifolieae</taxon>
        <taxon>Trifolium</taxon>
    </lineage>
</organism>
<name>A0A392NBD2_9FABA</name>
<evidence type="ECO:0000313" key="2">
    <source>
        <dbReference type="Proteomes" id="UP000265520"/>
    </source>
</evidence>
<proteinExistence type="predicted"/>
<dbReference type="AlphaFoldDB" id="A0A392NBD2"/>
<accession>A0A392NBD2</accession>
<dbReference type="Proteomes" id="UP000265520">
    <property type="component" value="Unassembled WGS sequence"/>
</dbReference>
<dbReference type="EMBL" id="LXQA010034251">
    <property type="protein sequence ID" value="MCH97166.1"/>
    <property type="molecule type" value="Genomic_DNA"/>
</dbReference>
<evidence type="ECO:0000313" key="1">
    <source>
        <dbReference type="EMBL" id="MCH97166.1"/>
    </source>
</evidence>
<reference evidence="1 2" key="1">
    <citation type="journal article" date="2018" name="Front. Plant Sci.">
        <title>Red Clover (Trifolium pratense) and Zigzag Clover (T. medium) - A Picture of Genomic Similarities and Differences.</title>
        <authorList>
            <person name="Dluhosova J."/>
            <person name="Istvanek J."/>
            <person name="Nedelnik J."/>
            <person name="Repkova J."/>
        </authorList>
    </citation>
    <scope>NUCLEOTIDE SEQUENCE [LARGE SCALE GENOMIC DNA]</scope>
    <source>
        <strain evidence="2">cv. 10/8</strain>
        <tissue evidence="1">Leaf</tissue>
    </source>
</reference>
<gene>
    <name evidence="1" type="ORF">A2U01_0018159</name>
</gene>
<comment type="caution">
    <text evidence="1">The sequence shown here is derived from an EMBL/GenBank/DDBJ whole genome shotgun (WGS) entry which is preliminary data.</text>
</comment>
<sequence length="178" mass="20135">MGSMNTNNWLSFPISPTHPSSLPPHLQQTQSQYHHFSLGTLVNDNMLETPFQNHGLASDNMFRSSHIRYWNLMSTSHSQSSNEVPKVADFLGVSSKINTENESDLAAFDHSSDNNYLFMPPLHNNNSVITSSNSYDQYQENVEAAATPKRALDTFGQRTSIYRGVTRFENIILHVLFI</sequence>
<protein>
    <submittedName>
        <fullName evidence="1">AP2-like ethylene-responsive transcription factor</fullName>
    </submittedName>
</protein>
<keyword evidence="2" id="KW-1185">Reference proteome</keyword>